<comment type="caution">
    <text evidence="3">The sequence shown here is derived from an EMBL/GenBank/DDBJ whole genome shotgun (WGS) entry which is preliminary data.</text>
</comment>
<dbReference type="AlphaFoldDB" id="A0A427B899"/>
<proteinExistence type="predicted"/>
<protein>
    <submittedName>
        <fullName evidence="3">Uncharacterized protein</fullName>
    </submittedName>
</protein>
<sequence>MLTDTGFSPLVVNPGPLVVTGEAFLGLTHQVHALAGMVQTIVPYLPQLIQLITPQPTPQPTPLRVESPAAPIREDQPDVEGQRRPTTEARSNSPVIIPTRSRCHSWDSAQASPDLDTLSSDSADLLREQVRQVHQRLDEVQNEVFKSKEEF</sequence>
<organism evidence="3 4">
    <name type="scientific">Ensete ventricosum</name>
    <name type="common">Abyssinian banana</name>
    <name type="synonym">Musa ensete</name>
    <dbReference type="NCBI Taxonomy" id="4639"/>
    <lineage>
        <taxon>Eukaryota</taxon>
        <taxon>Viridiplantae</taxon>
        <taxon>Streptophyta</taxon>
        <taxon>Embryophyta</taxon>
        <taxon>Tracheophyta</taxon>
        <taxon>Spermatophyta</taxon>
        <taxon>Magnoliopsida</taxon>
        <taxon>Liliopsida</taxon>
        <taxon>Zingiberales</taxon>
        <taxon>Musaceae</taxon>
        <taxon>Ensete</taxon>
    </lineage>
</organism>
<evidence type="ECO:0000256" key="1">
    <source>
        <dbReference type="SAM" id="Coils"/>
    </source>
</evidence>
<reference evidence="3 4" key="1">
    <citation type="journal article" date="2014" name="Agronomy (Basel)">
        <title>A Draft Genome Sequence for Ensete ventricosum, the Drought-Tolerant Tree Against Hunger.</title>
        <authorList>
            <person name="Harrison J."/>
            <person name="Moore K.A."/>
            <person name="Paszkiewicz K."/>
            <person name="Jones T."/>
            <person name="Grant M."/>
            <person name="Ambacheew D."/>
            <person name="Muzemil S."/>
            <person name="Studholme D.J."/>
        </authorList>
    </citation>
    <scope>NUCLEOTIDE SEQUENCE [LARGE SCALE GENOMIC DNA]</scope>
</reference>
<evidence type="ECO:0000313" key="4">
    <source>
        <dbReference type="Proteomes" id="UP000287651"/>
    </source>
</evidence>
<gene>
    <name evidence="3" type="ORF">B296_00011506</name>
</gene>
<evidence type="ECO:0000313" key="3">
    <source>
        <dbReference type="EMBL" id="RRT84646.1"/>
    </source>
</evidence>
<evidence type="ECO:0000256" key="2">
    <source>
        <dbReference type="SAM" id="MobiDB-lite"/>
    </source>
</evidence>
<dbReference type="Proteomes" id="UP000287651">
    <property type="component" value="Unassembled WGS sequence"/>
</dbReference>
<name>A0A427B899_ENSVE</name>
<feature type="region of interest" description="Disordered" evidence="2">
    <location>
        <begin position="54"/>
        <end position="120"/>
    </location>
</feature>
<feature type="compositionally biased region" description="Basic and acidic residues" evidence="2">
    <location>
        <begin position="72"/>
        <end position="87"/>
    </location>
</feature>
<feature type="coiled-coil region" evidence="1">
    <location>
        <begin position="123"/>
        <end position="150"/>
    </location>
</feature>
<accession>A0A427B899</accession>
<dbReference type="EMBL" id="AMZH03000259">
    <property type="protein sequence ID" value="RRT84646.1"/>
    <property type="molecule type" value="Genomic_DNA"/>
</dbReference>
<keyword evidence="1" id="KW-0175">Coiled coil</keyword>